<keyword evidence="9" id="KW-1185">Reference proteome</keyword>
<feature type="compositionally biased region" description="Basic and acidic residues" evidence="6">
    <location>
        <begin position="507"/>
        <end position="528"/>
    </location>
</feature>
<sequence>MPGCTVPRCSNSTQKGFKLFHFPSDSERCALWVKNCGREEGWEPTRHTCICEVHFEESQFELHRADGLRKLKPYAVPTLFNDATPTFYSTRKKSNNENDNTNLKPGLQKDTKQRKNDKKNITMSMDVSPRISKNTNQRLGLQTNPRQRKNNKNTTTMSIDVSPSVSKSTNLKPGLQKTSSQRKNDENISMSPDVLPSVSNVREASQSRSEANACFICNSRNQNIVPDNAYTETSKIQLKQKLVQLVAVEFDLLVEDIGAVCINCAQILNCIDYIESIHNTLSKGILNHMKQKFCMEPTEHVNLELCMKSLKNLTVFYPWKDVDESRLIQKRKENVLVSSEAQHNYESDKSSEVTDQHSEIENEVHNVENQEIILHENRVENTTTANNFECEICSYETKYKAFMIFHLRQHFQRHYTCDFCSTPVAYDPSPAKEFQTSDPSCKIRKDSESKSGKTSKVSSPRFSKPQTDYQQQNRDSLEKRNMWITRKRKSANVQESDKCVKRTNISHKFEDDSPHLILNSKEKQKNLL</sequence>
<dbReference type="SMART" id="SM00692">
    <property type="entry name" value="DM3"/>
    <property type="match status" value="1"/>
</dbReference>
<keyword evidence="4 5" id="KW-0238">DNA-binding</keyword>
<dbReference type="InterPro" id="IPR052224">
    <property type="entry name" value="THAP_domain_protein"/>
</dbReference>
<evidence type="ECO:0000256" key="6">
    <source>
        <dbReference type="SAM" id="MobiDB-lite"/>
    </source>
</evidence>
<dbReference type="InterPro" id="IPR038441">
    <property type="entry name" value="THAP_Znf_sf"/>
</dbReference>
<comment type="caution">
    <text evidence="8">The sequence shown here is derived from an EMBL/GenBank/DDBJ whole genome shotgun (WGS) entry which is preliminary data.</text>
</comment>
<dbReference type="Gene3D" id="6.20.210.20">
    <property type="entry name" value="THAP domain"/>
    <property type="match status" value="1"/>
</dbReference>
<feature type="compositionally biased region" description="Polar residues" evidence="6">
    <location>
        <begin position="152"/>
        <end position="181"/>
    </location>
</feature>
<evidence type="ECO:0000313" key="8">
    <source>
        <dbReference type="EMBL" id="KAK7862404.1"/>
    </source>
</evidence>
<keyword evidence="1" id="KW-0479">Metal-binding</keyword>
<dbReference type="SUPFAM" id="SSF57716">
    <property type="entry name" value="Glucocorticoid receptor-like (DNA-binding domain)"/>
    <property type="match status" value="1"/>
</dbReference>
<dbReference type="EMBL" id="JAZDUA010000276">
    <property type="protein sequence ID" value="KAK7862404.1"/>
    <property type="molecule type" value="Genomic_DNA"/>
</dbReference>
<dbReference type="Proteomes" id="UP001378592">
    <property type="component" value="Unassembled WGS sequence"/>
</dbReference>
<feature type="region of interest" description="Disordered" evidence="6">
    <location>
        <begin position="431"/>
        <end position="528"/>
    </location>
</feature>
<protein>
    <recommendedName>
        <fullName evidence="7">THAP-type domain-containing protein</fullName>
    </recommendedName>
</protein>
<keyword evidence="3" id="KW-0862">Zinc</keyword>
<dbReference type="GO" id="GO:0003677">
    <property type="term" value="F:DNA binding"/>
    <property type="evidence" value="ECO:0007669"/>
    <property type="project" value="UniProtKB-UniRule"/>
</dbReference>
<keyword evidence="2 5" id="KW-0863">Zinc-finger</keyword>
<dbReference type="SMART" id="SM00980">
    <property type="entry name" value="THAP"/>
    <property type="match status" value="1"/>
</dbReference>
<accession>A0AAN9VQR1</accession>
<evidence type="ECO:0000259" key="7">
    <source>
        <dbReference type="PROSITE" id="PS50950"/>
    </source>
</evidence>
<organism evidence="8 9">
    <name type="scientific">Gryllus longicercus</name>
    <dbReference type="NCBI Taxonomy" id="2509291"/>
    <lineage>
        <taxon>Eukaryota</taxon>
        <taxon>Metazoa</taxon>
        <taxon>Ecdysozoa</taxon>
        <taxon>Arthropoda</taxon>
        <taxon>Hexapoda</taxon>
        <taxon>Insecta</taxon>
        <taxon>Pterygota</taxon>
        <taxon>Neoptera</taxon>
        <taxon>Polyneoptera</taxon>
        <taxon>Orthoptera</taxon>
        <taxon>Ensifera</taxon>
        <taxon>Gryllidea</taxon>
        <taxon>Grylloidea</taxon>
        <taxon>Gryllidae</taxon>
        <taxon>Gryllinae</taxon>
        <taxon>Gryllus</taxon>
    </lineage>
</organism>
<evidence type="ECO:0000256" key="1">
    <source>
        <dbReference type="ARBA" id="ARBA00022723"/>
    </source>
</evidence>
<dbReference type="GO" id="GO:0008270">
    <property type="term" value="F:zinc ion binding"/>
    <property type="evidence" value="ECO:0007669"/>
    <property type="project" value="UniProtKB-KW"/>
</dbReference>
<name>A0AAN9VQR1_9ORTH</name>
<proteinExistence type="predicted"/>
<dbReference type="PANTHER" id="PTHR46927">
    <property type="entry name" value="AGAP005574-PA"/>
    <property type="match status" value="1"/>
</dbReference>
<evidence type="ECO:0000256" key="4">
    <source>
        <dbReference type="ARBA" id="ARBA00023125"/>
    </source>
</evidence>
<dbReference type="PROSITE" id="PS50950">
    <property type="entry name" value="ZF_THAP"/>
    <property type="match status" value="1"/>
</dbReference>
<feature type="compositionally biased region" description="Basic and acidic residues" evidence="6">
    <location>
        <begin position="107"/>
        <end position="120"/>
    </location>
</feature>
<feature type="region of interest" description="Disordered" evidence="6">
    <location>
        <begin position="85"/>
        <end position="202"/>
    </location>
</feature>
<dbReference type="InterPro" id="IPR006612">
    <property type="entry name" value="THAP_Znf"/>
</dbReference>
<feature type="compositionally biased region" description="Polar residues" evidence="6">
    <location>
        <begin position="452"/>
        <end position="474"/>
    </location>
</feature>
<dbReference type="AlphaFoldDB" id="A0AAN9VQR1"/>
<evidence type="ECO:0000256" key="2">
    <source>
        <dbReference type="ARBA" id="ARBA00022771"/>
    </source>
</evidence>
<feature type="compositionally biased region" description="Polar residues" evidence="6">
    <location>
        <begin position="121"/>
        <end position="145"/>
    </location>
</feature>
<feature type="region of interest" description="Disordered" evidence="6">
    <location>
        <begin position="340"/>
        <end position="359"/>
    </location>
</feature>
<feature type="compositionally biased region" description="Basic and acidic residues" evidence="6">
    <location>
        <begin position="441"/>
        <end position="451"/>
    </location>
</feature>
<gene>
    <name evidence="8" type="ORF">R5R35_008094</name>
</gene>
<feature type="domain" description="THAP-type" evidence="7">
    <location>
        <begin position="1"/>
        <end position="80"/>
    </location>
</feature>
<dbReference type="Pfam" id="PF05485">
    <property type="entry name" value="THAP"/>
    <property type="match status" value="1"/>
</dbReference>
<reference evidence="8 9" key="1">
    <citation type="submission" date="2024-03" db="EMBL/GenBank/DDBJ databases">
        <title>The genome assembly and annotation of the cricket Gryllus longicercus Weissman &amp; Gray.</title>
        <authorList>
            <person name="Szrajer S."/>
            <person name="Gray D."/>
            <person name="Ylla G."/>
        </authorList>
    </citation>
    <scope>NUCLEOTIDE SEQUENCE [LARGE SCALE GENOMIC DNA]</scope>
    <source>
        <strain evidence="8">DAG 2021-001</strain>
        <tissue evidence="8">Whole body minus gut</tissue>
    </source>
</reference>
<evidence type="ECO:0000313" key="9">
    <source>
        <dbReference type="Proteomes" id="UP001378592"/>
    </source>
</evidence>
<feature type="compositionally biased region" description="Basic and acidic residues" evidence="6">
    <location>
        <begin position="343"/>
        <end position="359"/>
    </location>
</feature>
<dbReference type="PANTHER" id="PTHR46927:SF3">
    <property type="entry name" value="THAP-TYPE DOMAIN-CONTAINING PROTEIN"/>
    <property type="match status" value="1"/>
</dbReference>
<evidence type="ECO:0000256" key="3">
    <source>
        <dbReference type="ARBA" id="ARBA00022833"/>
    </source>
</evidence>
<evidence type="ECO:0000256" key="5">
    <source>
        <dbReference type="PROSITE-ProRule" id="PRU00309"/>
    </source>
</evidence>